<organism evidence="1">
    <name type="scientific">Brassica napus</name>
    <name type="common">Rape</name>
    <dbReference type="NCBI Taxonomy" id="3708"/>
    <lineage>
        <taxon>Eukaryota</taxon>
        <taxon>Viridiplantae</taxon>
        <taxon>Streptophyta</taxon>
        <taxon>Embryophyta</taxon>
        <taxon>Tracheophyta</taxon>
        <taxon>Spermatophyta</taxon>
        <taxon>Magnoliopsida</taxon>
        <taxon>eudicotyledons</taxon>
        <taxon>Gunneridae</taxon>
        <taxon>Pentapetalae</taxon>
        <taxon>rosids</taxon>
        <taxon>malvids</taxon>
        <taxon>Brassicales</taxon>
        <taxon>Brassicaceae</taxon>
        <taxon>Brassiceae</taxon>
        <taxon>Brassica</taxon>
    </lineage>
</organism>
<evidence type="ECO:0000313" key="1">
    <source>
        <dbReference type="EMBL" id="CAF1708599.1"/>
    </source>
</evidence>
<sequence>MSMVESNQDDNQMVKAEKKINIYRWNEYEDKTIVELLKSTHGSQMIEGEESSVLNTPSSKCAQEERDEVHELTSTSKKMCSKAVKIEKLSEEE</sequence>
<dbReference type="AlphaFoldDB" id="A0A816IFE2"/>
<dbReference type="EMBL" id="HG994367">
    <property type="protein sequence ID" value="CAF1708599.1"/>
    <property type="molecule type" value="Genomic_DNA"/>
</dbReference>
<gene>
    <name evidence="1" type="ORF">DARMORV10_C03P69470.1</name>
</gene>
<dbReference type="Proteomes" id="UP001295469">
    <property type="component" value="Chromosome C03"/>
</dbReference>
<feature type="non-terminal residue" evidence="1">
    <location>
        <position position="1"/>
    </location>
</feature>
<proteinExistence type="predicted"/>
<protein>
    <submittedName>
        <fullName evidence="1">(rape) hypothetical protein</fullName>
    </submittedName>
</protein>
<name>A0A816IFE2_BRANA</name>
<reference evidence="1" key="1">
    <citation type="submission" date="2021-01" db="EMBL/GenBank/DDBJ databases">
        <authorList>
            <consortium name="Genoscope - CEA"/>
            <person name="William W."/>
        </authorList>
    </citation>
    <scope>NUCLEOTIDE SEQUENCE</scope>
</reference>
<accession>A0A816IFE2</accession>